<accession>A0A2C6DUC4</accession>
<feature type="transmembrane region" description="Helical" evidence="6">
    <location>
        <begin position="145"/>
        <end position="163"/>
    </location>
</feature>
<keyword evidence="2" id="KW-1003">Cell membrane</keyword>
<dbReference type="SUPFAM" id="SSF53649">
    <property type="entry name" value="Alkaline phosphatase-like"/>
    <property type="match status" value="1"/>
</dbReference>
<dbReference type="RefSeq" id="WP_029094895.1">
    <property type="nucleotide sequence ID" value="NZ_CAADJA010000002.1"/>
</dbReference>
<dbReference type="OrthoDB" id="9760224at2"/>
<evidence type="ECO:0000256" key="3">
    <source>
        <dbReference type="ARBA" id="ARBA00022692"/>
    </source>
</evidence>
<evidence type="ECO:0000259" key="7">
    <source>
        <dbReference type="Pfam" id="PF00884"/>
    </source>
</evidence>
<keyword evidence="5 6" id="KW-0472">Membrane</keyword>
<reference evidence="9 11" key="3">
    <citation type="submission" date="2019-03" db="EMBL/GenBank/DDBJ databases">
        <authorList>
            <consortium name="Pathogen Informatics"/>
        </authorList>
    </citation>
    <scope>NUCLEOTIDE SEQUENCE [LARGE SCALE GENOMIC DNA]</scope>
    <source>
        <strain evidence="9 11">NCTC12282</strain>
    </source>
</reference>
<dbReference type="GO" id="GO:0005886">
    <property type="term" value="C:plasma membrane"/>
    <property type="evidence" value="ECO:0007669"/>
    <property type="project" value="UniProtKB-SubCell"/>
</dbReference>
<evidence type="ECO:0000256" key="1">
    <source>
        <dbReference type="ARBA" id="ARBA00004651"/>
    </source>
</evidence>
<dbReference type="Proteomes" id="UP000373449">
    <property type="component" value="Unassembled WGS sequence"/>
</dbReference>
<reference evidence="8" key="2">
    <citation type="submission" date="2017-09" db="EMBL/GenBank/DDBJ databases">
        <title>FDA dAtabase for Regulatory Grade micrObial Sequences (FDA-ARGOS): Supporting development and validation of Infectious Disease Dx tests.</title>
        <authorList>
            <person name="Minogue T."/>
            <person name="Wolcott M."/>
            <person name="Wasieloski L."/>
            <person name="Aguilar W."/>
            <person name="Moore D."/>
            <person name="Tallon L.J."/>
            <person name="Sadzewicz L."/>
            <person name="Ott S."/>
            <person name="Zhao X."/>
            <person name="Nagaraj S."/>
            <person name="Vavikolanu K."/>
            <person name="Aluvathingal J."/>
            <person name="Nadendla S."/>
            <person name="Sichtig H."/>
        </authorList>
    </citation>
    <scope>NUCLEOTIDE SEQUENCE</scope>
    <source>
        <strain evidence="8">FDAARGOS_387</strain>
    </source>
</reference>
<dbReference type="GO" id="GO:0016740">
    <property type="term" value="F:transferase activity"/>
    <property type="evidence" value="ECO:0007669"/>
    <property type="project" value="UniProtKB-KW"/>
</dbReference>
<evidence type="ECO:0000313" key="11">
    <source>
        <dbReference type="Proteomes" id="UP000373449"/>
    </source>
</evidence>
<organism evidence="8 10">
    <name type="scientific">Budvicia aquatica</name>
    <dbReference type="NCBI Taxonomy" id="82979"/>
    <lineage>
        <taxon>Bacteria</taxon>
        <taxon>Pseudomonadati</taxon>
        <taxon>Pseudomonadota</taxon>
        <taxon>Gammaproteobacteria</taxon>
        <taxon>Enterobacterales</taxon>
        <taxon>Budviciaceae</taxon>
        <taxon>Budvicia</taxon>
    </lineage>
</organism>
<evidence type="ECO:0000313" key="8">
    <source>
        <dbReference type="EMBL" id="PHI32817.1"/>
    </source>
</evidence>
<reference evidence="10" key="1">
    <citation type="submission" date="2017-09" db="EMBL/GenBank/DDBJ databases">
        <title>FDA dAtabase for Regulatory Grade micrObial Sequences (FDA-ARGOS): Supporting development and validation of Infectious Disease Dx tests.</title>
        <authorList>
            <person name="Minogue T."/>
            <person name="Wolcott M."/>
            <person name="Wasieloski L."/>
            <person name="Aguilar W."/>
            <person name="Moore D."/>
            <person name="Tallon L."/>
            <person name="Sadzewicz L."/>
            <person name="Ott S."/>
            <person name="Zhao X."/>
            <person name="Nagaraj S."/>
            <person name="Vavikolanu K."/>
            <person name="Aluvathingal J."/>
            <person name="Nadendla S."/>
            <person name="Sichtig H."/>
        </authorList>
    </citation>
    <scope>NUCLEOTIDE SEQUENCE [LARGE SCALE GENOMIC DNA]</scope>
    <source>
        <strain evidence="10">FDAARGOS_387</strain>
    </source>
</reference>
<name>A0A2C6DUC4_9GAMM</name>
<keyword evidence="10" id="KW-1185">Reference proteome</keyword>
<feature type="transmembrane region" description="Helical" evidence="6">
    <location>
        <begin position="91"/>
        <end position="114"/>
    </location>
</feature>
<feature type="transmembrane region" description="Helical" evidence="6">
    <location>
        <begin position="175"/>
        <end position="198"/>
    </location>
</feature>
<dbReference type="STRING" id="1111728.GCA_000427805_02176"/>
<evidence type="ECO:0000313" key="10">
    <source>
        <dbReference type="Proteomes" id="UP000224974"/>
    </source>
</evidence>
<dbReference type="InterPro" id="IPR017850">
    <property type="entry name" value="Alkaline_phosphatase_core_sf"/>
</dbReference>
<evidence type="ECO:0000256" key="4">
    <source>
        <dbReference type="ARBA" id="ARBA00022989"/>
    </source>
</evidence>
<dbReference type="EMBL" id="PDDX01000001">
    <property type="protein sequence ID" value="PHI32817.1"/>
    <property type="molecule type" value="Genomic_DNA"/>
</dbReference>
<dbReference type="PANTHER" id="PTHR47371">
    <property type="entry name" value="LIPOTEICHOIC ACID SYNTHASE"/>
    <property type="match status" value="1"/>
</dbReference>
<dbReference type="Proteomes" id="UP000224974">
    <property type="component" value="Unassembled WGS sequence"/>
</dbReference>
<evidence type="ECO:0000256" key="6">
    <source>
        <dbReference type="SAM" id="Phobius"/>
    </source>
</evidence>
<keyword evidence="8" id="KW-0808">Transferase</keyword>
<evidence type="ECO:0000256" key="5">
    <source>
        <dbReference type="ARBA" id="ARBA00023136"/>
    </source>
</evidence>
<evidence type="ECO:0000313" key="9">
    <source>
        <dbReference type="EMBL" id="VFS53316.1"/>
    </source>
</evidence>
<sequence>MWFPRFKQAFCALTLPWILAVIIQLAARAYLLWYYGSDEVLAGLSADVKRMFWIGGLFDIRVASLLFVPCLLIAGILAINKTSFTVWQRFWPLLATILSLFITTMAVGNIFYYATYERAIDIFVFGLIDDDTVAVLKTLWSDYPVIRGILCLVAFAIILFKIYRRWQHQLNVRPLRPAGPLVSVILTLVILSVGFVGMRGSVGTFPLRQSDAQISEVKLLNMLTPNGPIAFSWAYKAYREYGHFPQAPDNQGSELLSRFLDNPTPAGLAPFMATTASNPIARSQPPNVVFAVMESMGYYLQSYDRPDRDLFGALRSHWQTDWRFKRFIAEGNGTIDSLSRFFVRSPHNNISQSTAQFTDFASNMFKPYLANGYKVIFVTSGNGSWRNLNQFLPHLGVSEFIEQNGLKSRYPEAQAGTWGVPDEFMFRFIEDRLAQAEKEGEHVFIMSMSTTHHPPYKTPDSYKKTEITLSEAEQNRLSNLANGGEELQEVFHTLRYTNDQLGQFISWIKSQPLGEHTIIAVTGDHNIRGIGYPNANELAISHAVPFYLYVPQAYRQNSHFDEQRVGSHKDIWPTLYQLSLSDTPYYRMGCNLLAGNLDDNWCQGYNPEVVITPSGAYTLIGKGEFHPWTGKEGLLLANPQPMTSKQTKLLNRWQAFTPLLSWQLNRQVHGLK</sequence>
<dbReference type="EMBL" id="CAADJA010000002">
    <property type="protein sequence ID" value="VFS53316.1"/>
    <property type="molecule type" value="Genomic_DNA"/>
</dbReference>
<dbReference type="CDD" id="cd16015">
    <property type="entry name" value="LTA_synthase"/>
    <property type="match status" value="1"/>
</dbReference>
<keyword evidence="3 6" id="KW-0812">Transmembrane</keyword>
<dbReference type="Pfam" id="PF00884">
    <property type="entry name" value="Sulfatase"/>
    <property type="match status" value="1"/>
</dbReference>
<comment type="subcellular location">
    <subcellularLocation>
        <location evidence="1">Cell membrane</location>
        <topology evidence="1">Multi-pass membrane protein</topology>
    </subcellularLocation>
</comment>
<dbReference type="PANTHER" id="PTHR47371:SF3">
    <property type="entry name" value="PHOSPHOGLYCEROL TRANSFERASE I"/>
    <property type="match status" value="1"/>
</dbReference>
<protein>
    <submittedName>
        <fullName evidence="8 9">Phosphoglycerol transferase</fullName>
    </submittedName>
</protein>
<evidence type="ECO:0000256" key="2">
    <source>
        <dbReference type="ARBA" id="ARBA00022475"/>
    </source>
</evidence>
<proteinExistence type="predicted"/>
<keyword evidence="4 6" id="KW-1133">Transmembrane helix</keyword>
<dbReference type="Gene3D" id="3.40.720.10">
    <property type="entry name" value="Alkaline Phosphatase, subunit A"/>
    <property type="match status" value="1"/>
</dbReference>
<dbReference type="InterPro" id="IPR050448">
    <property type="entry name" value="OpgB/LTA_synthase_biosynth"/>
</dbReference>
<dbReference type="InterPro" id="IPR000917">
    <property type="entry name" value="Sulfatase_N"/>
</dbReference>
<gene>
    <name evidence="8" type="ORF">CRN84_23845</name>
    <name evidence="9" type="ORF">NCTC12282_06429</name>
</gene>
<feature type="domain" description="Sulfatase N-terminal" evidence="7">
    <location>
        <begin position="286"/>
        <end position="578"/>
    </location>
</feature>
<feature type="transmembrane region" description="Helical" evidence="6">
    <location>
        <begin position="52"/>
        <end position="79"/>
    </location>
</feature>
<dbReference type="AlphaFoldDB" id="A0A2C6DUC4"/>